<name>A0A098LDA4_9BACT</name>
<dbReference type="GO" id="GO:0005829">
    <property type="term" value="C:cytosol"/>
    <property type="evidence" value="ECO:0007669"/>
    <property type="project" value="TreeGrafter"/>
</dbReference>
<dbReference type="InterPro" id="IPR000905">
    <property type="entry name" value="Gcp-like_dom"/>
</dbReference>
<dbReference type="STRING" id="153721.MYP_2128"/>
<dbReference type="NCBIfam" id="TIGR03725">
    <property type="entry name" value="T6A_YeaZ"/>
    <property type="match status" value="1"/>
</dbReference>
<dbReference type="InterPro" id="IPR043129">
    <property type="entry name" value="ATPase_NBD"/>
</dbReference>
<protein>
    <submittedName>
        <fullName evidence="2">Putative molecular chaperone</fullName>
    </submittedName>
</protein>
<dbReference type="EMBL" id="BBLT01000003">
    <property type="protein sequence ID" value="GAL84900.1"/>
    <property type="molecule type" value="Genomic_DNA"/>
</dbReference>
<proteinExistence type="predicted"/>
<dbReference type="InterPro" id="IPR022496">
    <property type="entry name" value="T6A_TsaB"/>
</dbReference>
<dbReference type="PANTHER" id="PTHR11735:SF11">
    <property type="entry name" value="TRNA THREONYLCARBAMOYLADENOSINE BIOSYNTHESIS PROTEIN TSAB"/>
    <property type="match status" value="1"/>
</dbReference>
<dbReference type="Proteomes" id="UP000030185">
    <property type="component" value="Unassembled WGS sequence"/>
</dbReference>
<organism evidence="2 3">
    <name type="scientific">Sporocytophaga myxococcoides</name>
    <dbReference type="NCBI Taxonomy" id="153721"/>
    <lineage>
        <taxon>Bacteria</taxon>
        <taxon>Pseudomonadati</taxon>
        <taxon>Bacteroidota</taxon>
        <taxon>Cytophagia</taxon>
        <taxon>Cytophagales</taxon>
        <taxon>Cytophagaceae</taxon>
        <taxon>Sporocytophaga</taxon>
    </lineage>
</organism>
<dbReference type="SUPFAM" id="SSF53067">
    <property type="entry name" value="Actin-like ATPase domain"/>
    <property type="match status" value="2"/>
</dbReference>
<dbReference type="GO" id="GO:0002949">
    <property type="term" value="P:tRNA threonylcarbamoyladenosine modification"/>
    <property type="evidence" value="ECO:0007669"/>
    <property type="project" value="InterPro"/>
</dbReference>
<dbReference type="Pfam" id="PF00814">
    <property type="entry name" value="TsaD"/>
    <property type="match status" value="1"/>
</dbReference>
<reference evidence="2 3" key="1">
    <citation type="submission" date="2014-09" db="EMBL/GenBank/DDBJ databases">
        <title>Sporocytophaga myxococcoides PG-01 genome sequencing.</title>
        <authorList>
            <person name="Liu L."/>
            <person name="Gao P.J."/>
            <person name="Chen G.J."/>
            <person name="Wang L.S."/>
        </authorList>
    </citation>
    <scope>NUCLEOTIDE SEQUENCE [LARGE SCALE GENOMIC DNA]</scope>
    <source>
        <strain evidence="2 3">PG-01</strain>
    </source>
</reference>
<feature type="domain" description="Gcp-like" evidence="1">
    <location>
        <begin position="44"/>
        <end position="152"/>
    </location>
</feature>
<evidence type="ECO:0000259" key="1">
    <source>
        <dbReference type="Pfam" id="PF00814"/>
    </source>
</evidence>
<accession>A0A098LDA4</accession>
<dbReference type="CDD" id="cd24032">
    <property type="entry name" value="ASKHA_NBD_TsaB"/>
    <property type="match status" value="1"/>
</dbReference>
<dbReference type="Gene3D" id="3.30.420.40">
    <property type="match status" value="2"/>
</dbReference>
<sequence>MGALIIIIVLYQMALILSLETSTKVCSVAVHKDGDLLSVYEFRVERSHSKLITQAISFLLSGLELKVTDLDAIAVSRGPGSYTGLRIGVSTAKGLCYALEKPLISVDTLAAMARKVNKFNFKDSLVCPMIDARRLEVYSAVYNKSNETISPVSAVILNESSFGEFLSSNEIIFLGDGAAKFEPIVKHADNAFFLKSENPSAEYVGIIAEEKFSDKQFEDVAYFEPFYLKDFISTGSTPK</sequence>
<keyword evidence="3" id="KW-1185">Reference proteome</keyword>
<comment type="caution">
    <text evidence="2">The sequence shown here is derived from an EMBL/GenBank/DDBJ whole genome shotgun (WGS) entry which is preliminary data.</text>
</comment>
<evidence type="ECO:0000313" key="2">
    <source>
        <dbReference type="EMBL" id="GAL84900.1"/>
    </source>
</evidence>
<dbReference type="AlphaFoldDB" id="A0A098LDA4"/>
<evidence type="ECO:0000313" key="3">
    <source>
        <dbReference type="Proteomes" id="UP000030185"/>
    </source>
</evidence>
<dbReference type="eggNOG" id="COG1214">
    <property type="taxonomic scope" value="Bacteria"/>
</dbReference>
<dbReference type="PANTHER" id="PTHR11735">
    <property type="entry name" value="TRNA N6-ADENOSINE THREONYLCARBAMOYLTRANSFERASE"/>
    <property type="match status" value="1"/>
</dbReference>
<gene>
    <name evidence="2" type="ORF">MYP_2128</name>
</gene>